<reference evidence="1" key="1">
    <citation type="submission" date="2021-02" db="EMBL/GenBank/DDBJ databases">
        <authorList>
            <person name="Dougan E. K."/>
            <person name="Rhodes N."/>
            <person name="Thang M."/>
            <person name="Chan C."/>
        </authorList>
    </citation>
    <scope>NUCLEOTIDE SEQUENCE</scope>
</reference>
<dbReference type="Proteomes" id="UP000654075">
    <property type="component" value="Unassembled WGS sequence"/>
</dbReference>
<sequence length="358" mass="39852">MTLRGSGDLLRGAVQSITASEHKGLLAKCALQNQVPDVLLYYIMIFIWAVSQTKEFKRIRDWMRTIWSVRPLSLDRPYPMTEDKIIIHALSPCMKVIVFLANPLARSLLFIPVTFVGAKFLALQTVPFALVMKAVALQLVLNFDEMMVASLALRKAVAQLTRARFMTPCHERTCIPYWYDGVGSMFFYIMIVQASAQVTIEVAVAGNEPQFKRQLSDPSCIRRPAAHTHSDVARDAAMAVLMLLPCQCVWVDGCLCFGSVGEESVFALFVLLASVCFRAFAFSFLSRGCLAVVAWYLHWRPVPSGSEASVSAQVLFVVGPPACQQRSFRLTTPTIKCGCQNWILLRKLVTSSPLVSFV</sequence>
<evidence type="ECO:0000313" key="2">
    <source>
        <dbReference type="Proteomes" id="UP000654075"/>
    </source>
</evidence>
<proteinExistence type="predicted"/>
<name>A0A813E9N9_POLGL</name>
<gene>
    <name evidence="1" type="ORF">PGLA1383_LOCUS15486</name>
</gene>
<evidence type="ECO:0000313" key="1">
    <source>
        <dbReference type="EMBL" id="CAE8597032.1"/>
    </source>
</evidence>
<accession>A0A813E9N9</accession>
<comment type="caution">
    <text evidence="1">The sequence shown here is derived from an EMBL/GenBank/DDBJ whole genome shotgun (WGS) entry which is preliminary data.</text>
</comment>
<dbReference type="AlphaFoldDB" id="A0A813E9N9"/>
<keyword evidence="2" id="KW-1185">Reference proteome</keyword>
<dbReference type="EMBL" id="CAJNNV010009124">
    <property type="protein sequence ID" value="CAE8597032.1"/>
    <property type="molecule type" value="Genomic_DNA"/>
</dbReference>
<protein>
    <submittedName>
        <fullName evidence="1">Uncharacterized protein</fullName>
    </submittedName>
</protein>
<organism evidence="1 2">
    <name type="scientific">Polarella glacialis</name>
    <name type="common">Dinoflagellate</name>
    <dbReference type="NCBI Taxonomy" id="89957"/>
    <lineage>
        <taxon>Eukaryota</taxon>
        <taxon>Sar</taxon>
        <taxon>Alveolata</taxon>
        <taxon>Dinophyceae</taxon>
        <taxon>Suessiales</taxon>
        <taxon>Suessiaceae</taxon>
        <taxon>Polarella</taxon>
    </lineage>
</organism>